<protein>
    <submittedName>
        <fullName evidence="3">SDR family NAD(P)-dependent oxidoreductase</fullName>
    </submittedName>
</protein>
<evidence type="ECO:0000259" key="2">
    <source>
        <dbReference type="Pfam" id="PF02719"/>
    </source>
</evidence>
<dbReference type="Gene3D" id="3.40.50.720">
    <property type="entry name" value="NAD(P)-binding Rossmann-like Domain"/>
    <property type="match status" value="1"/>
</dbReference>
<dbReference type="Proteomes" id="UP000681870">
    <property type="component" value="Unassembled WGS sequence"/>
</dbReference>
<proteinExistence type="inferred from homology"/>
<name>A0ABS5MFW1_9BACI</name>
<feature type="domain" description="Polysaccharide biosynthesis protein CapD-like" evidence="2">
    <location>
        <begin position="8"/>
        <end position="289"/>
    </location>
</feature>
<sequence length="331" mass="37382">MYFCEKHILVIGGTGTIGKSIIKAILPEKPRRITILSRDEHKQQLLQQELGEEELLHYIIGDIRDFDTVHRAMHKVDLVFHLAAMKRVDFSEFNPLETVKTNLIGTHNVIQAATSQQVDKVIFTSSDKAISPTNAYGASKLIAERLIIQANRSGLINTTFACVRFGNVMGSRGSVIPLFIEGILNERKITITDPTMTRFMMTLDQATKLTIEAMKEAKGGEVFVLKMPVIRIGLLAEVVLEEICQREQIDKETVEIQVVGKRIGEKMYEELMTEEEARKAWESSGMFIIPRSVTITYPDVRKAEATYYSSHSQTPLSTEKLRSLLLDEKLI</sequence>
<evidence type="ECO:0000313" key="3">
    <source>
        <dbReference type="EMBL" id="MBS3681222.1"/>
    </source>
</evidence>
<dbReference type="InterPro" id="IPR036291">
    <property type="entry name" value="NAD(P)-bd_dom_sf"/>
</dbReference>
<comment type="caution">
    <text evidence="3">The sequence shown here is derived from an EMBL/GenBank/DDBJ whole genome shotgun (WGS) entry which is preliminary data.</text>
</comment>
<dbReference type="Pfam" id="PF02719">
    <property type="entry name" value="Polysacc_synt_2"/>
    <property type="match status" value="1"/>
</dbReference>
<dbReference type="InterPro" id="IPR003869">
    <property type="entry name" value="Polysac_CapD-like"/>
</dbReference>
<evidence type="ECO:0000256" key="1">
    <source>
        <dbReference type="ARBA" id="ARBA00007430"/>
    </source>
</evidence>
<dbReference type="PANTHER" id="PTHR43318">
    <property type="entry name" value="UDP-N-ACETYLGLUCOSAMINE 4,6-DEHYDRATASE"/>
    <property type="match status" value="1"/>
</dbReference>
<keyword evidence="4" id="KW-1185">Reference proteome</keyword>
<reference evidence="3 4" key="1">
    <citation type="submission" date="2021-05" db="EMBL/GenBank/DDBJ databases">
        <title>Ornithinibacillus massiliensis sp. nov.</title>
        <authorList>
            <person name="Iwaza R."/>
            <person name="Lagier J.-C."/>
            <person name="Raoult D."/>
        </authorList>
    </citation>
    <scope>NUCLEOTIDE SEQUENCE [LARGE SCALE GENOMIC DNA]</scope>
    <source>
        <strain evidence="3 4">Marseille-P3601</strain>
    </source>
</reference>
<gene>
    <name evidence="3" type="ORF">KGF86_13520</name>
</gene>
<evidence type="ECO:0000313" key="4">
    <source>
        <dbReference type="Proteomes" id="UP000681870"/>
    </source>
</evidence>
<dbReference type="SUPFAM" id="SSF51735">
    <property type="entry name" value="NAD(P)-binding Rossmann-fold domains"/>
    <property type="match status" value="1"/>
</dbReference>
<comment type="similarity">
    <text evidence="1">Belongs to the polysaccharide synthase family.</text>
</comment>
<dbReference type="EMBL" id="JAGXBY010000004">
    <property type="protein sequence ID" value="MBS3681222.1"/>
    <property type="molecule type" value="Genomic_DNA"/>
</dbReference>
<dbReference type="RefSeq" id="WP_211742194.1">
    <property type="nucleotide sequence ID" value="NZ_JAGXBY010000004.1"/>
</dbReference>
<dbReference type="InterPro" id="IPR051203">
    <property type="entry name" value="Polysaccharide_Synthase-Rel"/>
</dbReference>
<dbReference type="PANTHER" id="PTHR43318:SF2">
    <property type="entry name" value="UDP-N-ACETYLGLUCOSAMINE 4,6-DEHYDRATASE (INVERTING)"/>
    <property type="match status" value="1"/>
</dbReference>
<accession>A0ABS5MFW1</accession>
<organism evidence="3 4">
    <name type="scientific">Ornithinibacillus massiliensis</name>
    <dbReference type="NCBI Taxonomy" id="1944633"/>
    <lineage>
        <taxon>Bacteria</taxon>
        <taxon>Bacillati</taxon>
        <taxon>Bacillota</taxon>
        <taxon>Bacilli</taxon>
        <taxon>Bacillales</taxon>
        <taxon>Bacillaceae</taxon>
        <taxon>Ornithinibacillus</taxon>
    </lineage>
</organism>